<dbReference type="OrthoDB" id="4933261at2"/>
<gene>
    <name evidence="2" type="ORF">MTE01_22020</name>
</gene>
<organism evidence="2 3">
    <name type="scientific">Microbacterium testaceum</name>
    <name type="common">Aureobacterium testaceum</name>
    <name type="synonym">Brevibacterium testaceum</name>
    <dbReference type="NCBI Taxonomy" id="2033"/>
    <lineage>
        <taxon>Bacteria</taxon>
        <taxon>Bacillati</taxon>
        <taxon>Actinomycetota</taxon>
        <taxon>Actinomycetes</taxon>
        <taxon>Micrococcales</taxon>
        <taxon>Microbacteriaceae</taxon>
        <taxon>Microbacterium</taxon>
    </lineage>
</organism>
<evidence type="ECO:0000313" key="3">
    <source>
        <dbReference type="Proteomes" id="UP000319525"/>
    </source>
</evidence>
<accession>A0A4Y3QN75</accession>
<reference evidence="2 3" key="1">
    <citation type="submission" date="2019-06" db="EMBL/GenBank/DDBJ databases">
        <title>Whole genome shotgun sequence of Microbacterium testaceum NBRC 12675.</title>
        <authorList>
            <person name="Hosoyama A."/>
            <person name="Uohara A."/>
            <person name="Ohji S."/>
            <person name="Ichikawa N."/>
        </authorList>
    </citation>
    <scope>NUCLEOTIDE SEQUENCE [LARGE SCALE GENOMIC DNA]</scope>
    <source>
        <strain evidence="2 3">NBRC 12675</strain>
    </source>
</reference>
<feature type="region of interest" description="Disordered" evidence="1">
    <location>
        <begin position="128"/>
        <end position="149"/>
    </location>
</feature>
<dbReference type="AlphaFoldDB" id="A0A4Y3QN75"/>
<evidence type="ECO:0000256" key="1">
    <source>
        <dbReference type="SAM" id="MobiDB-lite"/>
    </source>
</evidence>
<feature type="compositionally biased region" description="Basic and acidic residues" evidence="1">
    <location>
        <begin position="129"/>
        <end position="143"/>
    </location>
</feature>
<sequence length="217" mass="23808">MQSTHPIPGDPWPHDMILAIEDDPHEAIEMLWVREAFALEVAGDVPPPLIDTPAPAARTLGETERARWQSAWPALWARVVAHAGRPTDSPAMDRLMRQDLPPEERAALLAEVTGPSWREEFGDSVFDDPSFHDARDRASDARRSARPHSFADIPERRDVEALVPAWRQGLVRIVVIPCRGAYARSLGATGLLVTPGVRADSSAYRVALTSFAPTAAS</sequence>
<dbReference type="GeneID" id="57144889"/>
<dbReference type="RefSeq" id="WP_141377494.1">
    <property type="nucleotide sequence ID" value="NZ_BJML01000007.1"/>
</dbReference>
<dbReference type="Proteomes" id="UP000319525">
    <property type="component" value="Unassembled WGS sequence"/>
</dbReference>
<comment type="caution">
    <text evidence="2">The sequence shown here is derived from an EMBL/GenBank/DDBJ whole genome shotgun (WGS) entry which is preliminary data.</text>
</comment>
<protein>
    <submittedName>
        <fullName evidence="2">Uncharacterized protein</fullName>
    </submittedName>
</protein>
<proteinExistence type="predicted"/>
<name>A0A4Y3QN75_MICTE</name>
<dbReference type="EMBL" id="BJML01000007">
    <property type="protein sequence ID" value="GEB46257.1"/>
    <property type="molecule type" value="Genomic_DNA"/>
</dbReference>
<evidence type="ECO:0000313" key="2">
    <source>
        <dbReference type="EMBL" id="GEB46257.1"/>
    </source>
</evidence>